<evidence type="ECO:0000313" key="2">
    <source>
        <dbReference type="EMBL" id="RJL20555.1"/>
    </source>
</evidence>
<dbReference type="Proteomes" id="UP000265768">
    <property type="component" value="Unassembled WGS sequence"/>
</dbReference>
<dbReference type="InterPro" id="IPR013216">
    <property type="entry name" value="Methyltransf_11"/>
</dbReference>
<organism evidence="2 3">
    <name type="scientific">Bailinhaonella thermotolerans</name>
    <dbReference type="NCBI Taxonomy" id="1070861"/>
    <lineage>
        <taxon>Bacteria</taxon>
        <taxon>Bacillati</taxon>
        <taxon>Actinomycetota</taxon>
        <taxon>Actinomycetes</taxon>
        <taxon>Streptosporangiales</taxon>
        <taxon>Streptosporangiaceae</taxon>
        <taxon>Bailinhaonella</taxon>
    </lineage>
</organism>
<dbReference type="SUPFAM" id="SSF53335">
    <property type="entry name" value="S-adenosyl-L-methionine-dependent methyltransferases"/>
    <property type="match status" value="1"/>
</dbReference>
<dbReference type="Gene3D" id="3.40.50.150">
    <property type="entry name" value="Vaccinia Virus protein VP39"/>
    <property type="match status" value="1"/>
</dbReference>
<proteinExistence type="predicted"/>
<dbReference type="EMBL" id="QZEY01000030">
    <property type="protein sequence ID" value="RJL20555.1"/>
    <property type="molecule type" value="Genomic_DNA"/>
</dbReference>
<reference evidence="2 3" key="1">
    <citation type="submission" date="2018-09" db="EMBL/GenBank/DDBJ databases">
        <title>YIM 75507 draft genome.</title>
        <authorList>
            <person name="Tang S."/>
            <person name="Feng Y."/>
        </authorList>
    </citation>
    <scope>NUCLEOTIDE SEQUENCE [LARGE SCALE GENOMIC DNA]</scope>
    <source>
        <strain evidence="2 3">YIM 75507</strain>
    </source>
</reference>
<dbReference type="AlphaFoldDB" id="A0A3A3ZYP3"/>
<comment type="caution">
    <text evidence="2">The sequence shown here is derived from an EMBL/GenBank/DDBJ whole genome shotgun (WGS) entry which is preliminary data.</text>
</comment>
<dbReference type="PANTHER" id="PTHR42912:SF93">
    <property type="entry name" value="N6-ADENOSINE-METHYLTRANSFERASE TMT1A"/>
    <property type="match status" value="1"/>
</dbReference>
<evidence type="ECO:0000259" key="1">
    <source>
        <dbReference type="Pfam" id="PF08241"/>
    </source>
</evidence>
<name>A0A3A3ZYP3_9ACTN</name>
<accession>A0A3A3ZYP3</accession>
<keyword evidence="2" id="KW-0808">Transferase</keyword>
<dbReference type="GO" id="GO:0008757">
    <property type="term" value="F:S-adenosylmethionine-dependent methyltransferase activity"/>
    <property type="evidence" value="ECO:0007669"/>
    <property type="project" value="InterPro"/>
</dbReference>
<keyword evidence="2" id="KW-0489">Methyltransferase</keyword>
<dbReference type="Pfam" id="PF08241">
    <property type="entry name" value="Methyltransf_11"/>
    <property type="match status" value="1"/>
</dbReference>
<protein>
    <submittedName>
        <fullName evidence="2">Methyltransferase domain-containing protein</fullName>
    </submittedName>
</protein>
<dbReference type="InterPro" id="IPR029063">
    <property type="entry name" value="SAM-dependent_MTases_sf"/>
</dbReference>
<dbReference type="OrthoDB" id="5566900at2"/>
<sequence>MPGDSGEPPYGGAGDDVAAGSVARRPISAEQSVRANRRWWDGAADEYQAEHGEFLRDTGFVWCPEGLDEADARLLGDVRGKRVLEIGCGAGQCARWLVTQGARAVGVDLSYRQLQHSRRIDLDTGLRLPVAAADARALPFADESFDAVCSAYGAIPFVADSAAVMREAARVLRPGGLFVFSVTHPIRWSFPDDPGPHGLTATRPYFDRTPYVEFDEDGEPAYAEHHRTLGDRVAELTAAGLVLTALTEPEWPEGHDRVWGAWSPLRGRLIPGTAIFSARKPAA</sequence>
<keyword evidence="3" id="KW-1185">Reference proteome</keyword>
<evidence type="ECO:0000313" key="3">
    <source>
        <dbReference type="Proteomes" id="UP000265768"/>
    </source>
</evidence>
<dbReference type="InterPro" id="IPR050508">
    <property type="entry name" value="Methyltransf_Superfamily"/>
</dbReference>
<gene>
    <name evidence="2" type="ORF">D5H75_39330</name>
</gene>
<dbReference type="GO" id="GO:0032259">
    <property type="term" value="P:methylation"/>
    <property type="evidence" value="ECO:0007669"/>
    <property type="project" value="UniProtKB-KW"/>
</dbReference>
<dbReference type="CDD" id="cd02440">
    <property type="entry name" value="AdoMet_MTases"/>
    <property type="match status" value="1"/>
</dbReference>
<dbReference type="PANTHER" id="PTHR42912">
    <property type="entry name" value="METHYLTRANSFERASE"/>
    <property type="match status" value="1"/>
</dbReference>
<feature type="domain" description="Methyltransferase type 11" evidence="1">
    <location>
        <begin position="84"/>
        <end position="180"/>
    </location>
</feature>